<evidence type="ECO:0000256" key="2">
    <source>
        <dbReference type="ARBA" id="ARBA00034521"/>
    </source>
</evidence>
<dbReference type="GO" id="GO:0030791">
    <property type="term" value="F:arsenite methyltransferase activity"/>
    <property type="evidence" value="ECO:0007669"/>
    <property type="project" value="UniProtKB-EC"/>
</dbReference>
<name>A0A673GZD6_9TELE</name>
<dbReference type="AlphaFoldDB" id="A0A673GZD6"/>
<reference evidence="9" key="1">
    <citation type="submission" date="2025-08" db="UniProtKB">
        <authorList>
            <consortium name="Ensembl"/>
        </authorList>
    </citation>
    <scope>IDENTIFICATION</scope>
</reference>
<evidence type="ECO:0000256" key="5">
    <source>
        <dbReference type="ARBA" id="ARBA00047943"/>
    </source>
</evidence>
<dbReference type="Ensembl" id="ENSSRHT00000019432.1">
    <property type="protein sequence ID" value="ENSSRHP00000018839.1"/>
    <property type="gene ID" value="ENSSRHG00000010150.1"/>
</dbReference>
<evidence type="ECO:0000256" key="4">
    <source>
        <dbReference type="ARBA" id="ARBA00047941"/>
    </source>
</evidence>
<evidence type="ECO:0000256" key="6">
    <source>
        <dbReference type="ARBA" id="ARBA00048428"/>
    </source>
</evidence>
<comment type="catalytic activity">
    <reaction evidence="6">
        <text>arsenic triglutathione + 3 [thioredoxin]-dithiol + 3 S-adenosyl-L-methionine = trimethylarsine + 3 [thioredoxin]-disulfide + 3 glutathione + 3 S-adenosyl-L-homocysteine + 3 H(+)</text>
        <dbReference type="Rhea" id="RHEA:69432"/>
        <dbReference type="Rhea" id="RHEA-COMP:10698"/>
        <dbReference type="Rhea" id="RHEA-COMP:10700"/>
        <dbReference type="ChEBI" id="CHEBI:15378"/>
        <dbReference type="ChEBI" id="CHEBI:27130"/>
        <dbReference type="ChEBI" id="CHEBI:29950"/>
        <dbReference type="ChEBI" id="CHEBI:50058"/>
        <dbReference type="ChEBI" id="CHEBI:57856"/>
        <dbReference type="ChEBI" id="CHEBI:57925"/>
        <dbReference type="ChEBI" id="CHEBI:59789"/>
        <dbReference type="ChEBI" id="CHEBI:183640"/>
        <dbReference type="EC" id="2.1.1.137"/>
    </reaction>
</comment>
<keyword evidence="10" id="KW-1185">Reference proteome</keyword>
<sequence length="414" mass="46330">RPATPPPPYSALNAGPPTYTSPLTTDQQDVQCEYYGKTLKKTSDLKSNACVPSAKPVPAYVRKVIAEIHPDVVAKYYGCGLVVPECLEGCRVLDLGCGSGWDCYMLSQLVGEKGHVTGIDMTEDQLEVARKYIDYHVQRFGYKKPNVNFVQGYIEALAEAGLVEKSYDIIISNCVVNLSPDKTSVLREAYRVLKDGGELYFSDVYSDARIPEDLKANKVLWGECLSGALWWEDLIRLAEEVGFCKPRLVTASIITVGNKELEKLLGDYKFVSATYRLFKLPKGSEKKSCLVMYNGEITGAEESFEFDAQYTFKVDTEMEVDGVVASILNNSRFSEEFTFQLQGLNTSGSGGCWAKPKVSDSYQCVNMPHFLSVGHIFSNVLNSISRLCIMFQLSFRCKIHFCYNFRLISFQHNN</sequence>
<dbReference type="PANTHER" id="PTHR43675:SF9">
    <property type="entry name" value="ARSENITE METHYLTRANSFERASE"/>
    <property type="match status" value="1"/>
</dbReference>
<evidence type="ECO:0000256" key="3">
    <source>
        <dbReference type="ARBA" id="ARBA00034545"/>
    </source>
</evidence>
<comment type="similarity">
    <text evidence="1">Belongs to the methyltransferase superfamily. Arsenite methyltransferase family.</text>
</comment>
<evidence type="ECO:0000313" key="9">
    <source>
        <dbReference type="Ensembl" id="ENSSRHP00000018839.1"/>
    </source>
</evidence>
<dbReference type="Proteomes" id="UP000472270">
    <property type="component" value="Unassembled WGS sequence"/>
</dbReference>
<proteinExistence type="inferred from homology"/>
<reference evidence="9" key="2">
    <citation type="submission" date="2025-09" db="UniProtKB">
        <authorList>
            <consortium name="Ensembl"/>
        </authorList>
    </citation>
    <scope>IDENTIFICATION</scope>
</reference>
<organism evidence="9 10">
    <name type="scientific">Sinocyclocheilus rhinocerous</name>
    <dbReference type="NCBI Taxonomy" id="307959"/>
    <lineage>
        <taxon>Eukaryota</taxon>
        <taxon>Metazoa</taxon>
        <taxon>Chordata</taxon>
        <taxon>Craniata</taxon>
        <taxon>Vertebrata</taxon>
        <taxon>Euteleostomi</taxon>
        <taxon>Actinopterygii</taxon>
        <taxon>Neopterygii</taxon>
        <taxon>Teleostei</taxon>
        <taxon>Ostariophysi</taxon>
        <taxon>Cypriniformes</taxon>
        <taxon>Cyprinidae</taxon>
        <taxon>Cyprininae</taxon>
        <taxon>Sinocyclocheilus</taxon>
    </lineage>
</organism>
<dbReference type="Gene3D" id="3.40.50.150">
    <property type="entry name" value="Vaccinia Virus protein VP39"/>
    <property type="match status" value="1"/>
</dbReference>
<evidence type="ECO:0000256" key="7">
    <source>
        <dbReference type="SAM" id="MobiDB-lite"/>
    </source>
</evidence>
<accession>A0A673GZD6</accession>
<comment type="catalytic activity">
    <reaction evidence="4">
        <text>arsenic triglutathione + [thioredoxin]-dithiol + S-adenosyl-L-methionine + 2 H2O = methylarsonous acid + [thioredoxin]-disulfide + 3 glutathione + S-adenosyl-L-homocysteine + H(+)</text>
        <dbReference type="Rhea" id="RHEA:69460"/>
        <dbReference type="Rhea" id="RHEA-COMP:10698"/>
        <dbReference type="Rhea" id="RHEA-COMP:10700"/>
        <dbReference type="ChEBI" id="CHEBI:15377"/>
        <dbReference type="ChEBI" id="CHEBI:15378"/>
        <dbReference type="ChEBI" id="CHEBI:17826"/>
        <dbReference type="ChEBI" id="CHEBI:29950"/>
        <dbReference type="ChEBI" id="CHEBI:50058"/>
        <dbReference type="ChEBI" id="CHEBI:57856"/>
        <dbReference type="ChEBI" id="CHEBI:57925"/>
        <dbReference type="ChEBI" id="CHEBI:59789"/>
        <dbReference type="ChEBI" id="CHEBI:183640"/>
        <dbReference type="EC" id="2.1.1.137"/>
    </reaction>
</comment>
<dbReference type="Pfam" id="PF13847">
    <property type="entry name" value="Methyltransf_31"/>
    <property type="match status" value="1"/>
</dbReference>
<gene>
    <name evidence="9" type="primary">LOC107738479</name>
</gene>
<evidence type="ECO:0000259" key="8">
    <source>
        <dbReference type="Pfam" id="PF13847"/>
    </source>
</evidence>
<dbReference type="GO" id="GO:0005829">
    <property type="term" value="C:cytosol"/>
    <property type="evidence" value="ECO:0007669"/>
    <property type="project" value="TreeGrafter"/>
</dbReference>
<dbReference type="SUPFAM" id="SSF53335">
    <property type="entry name" value="S-adenosyl-L-methionine-dependent methyltransferases"/>
    <property type="match status" value="1"/>
</dbReference>
<dbReference type="PANTHER" id="PTHR43675">
    <property type="entry name" value="ARSENITE METHYLTRANSFERASE"/>
    <property type="match status" value="1"/>
</dbReference>
<evidence type="ECO:0000313" key="10">
    <source>
        <dbReference type="Proteomes" id="UP000472270"/>
    </source>
</evidence>
<feature type="domain" description="Methyltransferase" evidence="8">
    <location>
        <begin position="88"/>
        <end position="242"/>
    </location>
</feature>
<dbReference type="EC" id="2.1.1.137" evidence="2"/>
<dbReference type="CDD" id="cd02440">
    <property type="entry name" value="AdoMet_MTases"/>
    <property type="match status" value="1"/>
</dbReference>
<comment type="catalytic activity">
    <reaction evidence="5">
        <text>arsenic triglutathione + 2 [thioredoxin]-dithiol + 2 S-adenosyl-L-methionine + H2O = dimethylarsinous acid + 2 [thioredoxin]-disulfide + 3 glutathione + 2 S-adenosyl-L-homocysteine + 2 H(+)</text>
        <dbReference type="Rhea" id="RHEA:69464"/>
        <dbReference type="Rhea" id="RHEA-COMP:10698"/>
        <dbReference type="Rhea" id="RHEA-COMP:10700"/>
        <dbReference type="ChEBI" id="CHEBI:15377"/>
        <dbReference type="ChEBI" id="CHEBI:15378"/>
        <dbReference type="ChEBI" id="CHEBI:23808"/>
        <dbReference type="ChEBI" id="CHEBI:29950"/>
        <dbReference type="ChEBI" id="CHEBI:50058"/>
        <dbReference type="ChEBI" id="CHEBI:57856"/>
        <dbReference type="ChEBI" id="CHEBI:57925"/>
        <dbReference type="ChEBI" id="CHEBI:59789"/>
        <dbReference type="ChEBI" id="CHEBI:183640"/>
        <dbReference type="EC" id="2.1.1.137"/>
    </reaction>
</comment>
<dbReference type="Gene3D" id="3.40.5.100">
    <property type="match status" value="1"/>
</dbReference>
<feature type="region of interest" description="Disordered" evidence="7">
    <location>
        <begin position="1"/>
        <end position="24"/>
    </location>
</feature>
<dbReference type="GO" id="GO:0018872">
    <property type="term" value="P:arsonoacetate metabolic process"/>
    <property type="evidence" value="ECO:0007669"/>
    <property type="project" value="TreeGrafter"/>
</dbReference>
<dbReference type="GO" id="GO:0009404">
    <property type="term" value="P:toxin metabolic process"/>
    <property type="evidence" value="ECO:0007669"/>
    <property type="project" value="TreeGrafter"/>
</dbReference>
<dbReference type="InterPro" id="IPR025714">
    <property type="entry name" value="Methyltranfer_dom"/>
</dbReference>
<protein>
    <recommendedName>
        <fullName evidence="3">Arsenite methyltransferase</fullName>
        <ecNumber evidence="2">2.1.1.137</ecNumber>
    </recommendedName>
</protein>
<dbReference type="InterPro" id="IPR029063">
    <property type="entry name" value="SAM-dependent_MTases_sf"/>
</dbReference>
<dbReference type="InterPro" id="IPR026669">
    <property type="entry name" value="Arsenite_MeTrfase-like"/>
</dbReference>
<evidence type="ECO:0000256" key="1">
    <source>
        <dbReference type="ARBA" id="ARBA00034487"/>
    </source>
</evidence>